<accession>A0A1X7D5H5</accession>
<dbReference type="PRINTS" id="PR01545">
    <property type="entry name" value="THEMAYE10DUF"/>
</dbReference>
<dbReference type="Pfam" id="PF03537">
    <property type="entry name" value="Glyco_hydro_114"/>
    <property type="match status" value="1"/>
</dbReference>
<evidence type="ECO:0000259" key="1">
    <source>
        <dbReference type="Pfam" id="PF03537"/>
    </source>
</evidence>
<keyword evidence="3" id="KW-1185">Reference proteome</keyword>
<dbReference type="InterPro" id="IPR017853">
    <property type="entry name" value="GH"/>
</dbReference>
<dbReference type="STRING" id="1519643.SAMN06295933_1667"/>
<sequence length="326" mass="38328">MYYTNILKFKYLFLITISFIMFSCSTKLPEITQKTQPAETTHRIKKKISSWCFWLQSPSIAMLAESPYELVVMDYSADGTDNKRFTAEDVSVLHKFDKTVLCYFSIGEAEKYRFYWKKEWNDNPPNFLGPENPDWPENYKVRYWREDWWETGLRPYLDRILEAGFDGVYLDIIDAYWFWHEQGVDVKATADDMVKLVKRIADYCRAKSGKSFIICPQNGLGIIADCSPVYRDLYFKTINMVGLESLLENVFSKEDQNYRLQLAKELSESGIAIFDIEYIKESQYTDYLKKINKLTFPVIPYASTPDAALDKLTDFYKYQKGEKNTQ</sequence>
<protein>
    <recommendedName>
        <fullName evidence="1">Glycoside-hydrolase family GH114 TIM-barrel domain-containing protein</fullName>
    </recommendedName>
</protein>
<reference evidence="3" key="1">
    <citation type="submission" date="2017-04" db="EMBL/GenBank/DDBJ databases">
        <authorList>
            <person name="Varghese N."/>
            <person name="Submissions S."/>
        </authorList>
    </citation>
    <scope>NUCLEOTIDE SEQUENCE [LARGE SCALE GENOMIC DNA]</scope>
    <source>
        <strain evidence="3">K3S</strain>
    </source>
</reference>
<dbReference type="PANTHER" id="PTHR35882:SF2">
    <property type="entry name" value="PELA"/>
    <property type="match status" value="1"/>
</dbReference>
<dbReference type="RefSeq" id="WP_170921394.1">
    <property type="nucleotide sequence ID" value="NZ_FWZU01000002.1"/>
</dbReference>
<dbReference type="InterPro" id="IPR016062">
    <property type="entry name" value="TM1410-rel"/>
</dbReference>
<dbReference type="AlphaFoldDB" id="A0A1X7D5H5"/>
<dbReference type="PANTHER" id="PTHR35882">
    <property type="entry name" value="PELA"/>
    <property type="match status" value="1"/>
</dbReference>
<dbReference type="SUPFAM" id="SSF51445">
    <property type="entry name" value="(Trans)glycosidases"/>
    <property type="match status" value="1"/>
</dbReference>
<feature type="domain" description="Glycoside-hydrolase family GH114 TIM-barrel" evidence="1">
    <location>
        <begin position="70"/>
        <end position="296"/>
    </location>
</feature>
<evidence type="ECO:0000313" key="3">
    <source>
        <dbReference type="Proteomes" id="UP000192906"/>
    </source>
</evidence>
<dbReference type="EMBL" id="FWZU01000002">
    <property type="protein sequence ID" value="SMF09047.1"/>
    <property type="molecule type" value="Genomic_DNA"/>
</dbReference>
<dbReference type="InterPro" id="IPR004352">
    <property type="entry name" value="GH114_TIM-barrel"/>
</dbReference>
<gene>
    <name evidence="2" type="ORF">SAMN06295933_1667</name>
</gene>
<dbReference type="InterPro" id="IPR016063">
    <property type="entry name" value="TM1410_Glycdase"/>
</dbReference>
<dbReference type="NCBIfam" id="TIGR01370">
    <property type="entry name" value="MJ1477/TM1410 family putative glycoside hydrolase"/>
    <property type="match status" value="1"/>
</dbReference>
<proteinExistence type="predicted"/>
<name>A0A1X7D5H5_9BACT</name>
<dbReference type="Proteomes" id="UP000192906">
    <property type="component" value="Unassembled WGS sequence"/>
</dbReference>
<organism evidence="2 3">
    <name type="scientific">Desulfovibrio gilichinskyi</name>
    <dbReference type="NCBI Taxonomy" id="1519643"/>
    <lineage>
        <taxon>Bacteria</taxon>
        <taxon>Pseudomonadati</taxon>
        <taxon>Thermodesulfobacteriota</taxon>
        <taxon>Desulfovibrionia</taxon>
        <taxon>Desulfovibrionales</taxon>
        <taxon>Desulfovibrionaceae</taxon>
        <taxon>Desulfovibrio</taxon>
    </lineage>
</organism>
<dbReference type="Gene3D" id="3.20.20.70">
    <property type="entry name" value="Aldolase class I"/>
    <property type="match status" value="1"/>
</dbReference>
<dbReference type="InterPro" id="IPR013785">
    <property type="entry name" value="Aldolase_TIM"/>
</dbReference>
<evidence type="ECO:0000313" key="2">
    <source>
        <dbReference type="EMBL" id="SMF09047.1"/>
    </source>
</evidence>